<dbReference type="EMBL" id="JAAKFY010000009">
    <property type="protein sequence ID" value="KAF3852043.1"/>
    <property type="molecule type" value="Genomic_DNA"/>
</dbReference>
<protein>
    <submittedName>
        <fullName evidence="1">Uncharacterized protein</fullName>
    </submittedName>
</protein>
<dbReference type="AlphaFoldDB" id="A0A7J5YSB3"/>
<evidence type="ECO:0000313" key="2">
    <source>
        <dbReference type="Proteomes" id="UP000518266"/>
    </source>
</evidence>
<accession>A0A7J5YSB3</accession>
<comment type="caution">
    <text evidence="1">The sequence shown here is derived from an EMBL/GenBank/DDBJ whole genome shotgun (WGS) entry which is preliminary data.</text>
</comment>
<sequence>MIRVQEHLTYHSLEARVEVGEEGWLVLLGQDSLLHHGTFNIIVLNHHVLLQDLYCEQLFSALHFCQHDLYTRKEKSLSLTWFMLVKGCGLERPSSVWLIIFLPGPSLAFCTRGTK</sequence>
<name>A0A7J5YSB3_DISMA</name>
<gene>
    <name evidence="1" type="ORF">F7725_005398</name>
</gene>
<dbReference type="Proteomes" id="UP000518266">
    <property type="component" value="Unassembled WGS sequence"/>
</dbReference>
<organism evidence="1 2">
    <name type="scientific">Dissostichus mawsoni</name>
    <name type="common">Antarctic cod</name>
    <dbReference type="NCBI Taxonomy" id="36200"/>
    <lineage>
        <taxon>Eukaryota</taxon>
        <taxon>Metazoa</taxon>
        <taxon>Chordata</taxon>
        <taxon>Craniata</taxon>
        <taxon>Vertebrata</taxon>
        <taxon>Euteleostomi</taxon>
        <taxon>Actinopterygii</taxon>
        <taxon>Neopterygii</taxon>
        <taxon>Teleostei</taxon>
        <taxon>Neoteleostei</taxon>
        <taxon>Acanthomorphata</taxon>
        <taxon>Eupercaria</taxon>
        <taxon>Perciformes</taxon>
        <taxon>Notothenioidei</taxon>
        <taxon>Nototheniidae</taxon>
        <taxon>Dissostichus</taxon>
    </lineage>
</organism>
<proteinExistence type="predicted"/>
<reference evidence="1 2" key="1">
    <citation type="submission" date="2020-03" db="EMBL/GenBank/DDBJ databases">
        <title>Dissostichus mawsoni Genome sequencing and assembly.</title>
        <authorList>
            <person name="Park H."/>
        </authorList>
    </citation>
    <scope>NUCLEOTIDE SEQUENCE [LARGE SCALE GENOMIC DNA]</scope>
    <source>
        <strain evidence="1">DM0001</strain>
        <tissue evidence="1">Muscle</tissue>
    </source>
</reference>
<feature type="non-terminal residue" evidence="1">
    <location>
        <position position="115"/>
    </location>
</feature>
<evidence type="ECO:0000313" key="1">
    <source>
        <dbReference type="EMBL" id="KAF3852043.1"/>
    </source>
</evidence>
<keyword evidence="2" id="KW-1185">Reference proteome</keyword>